<keyword evidence="2" id="KW-0539">Nucleus</keyword>
<evidence type="ECO:0000313" key="5">
    <source>
        <dbReference type="EMBL" id="KAF2086881.1"/>
    </source>
</evidence>
<reference evidence="5" key="1">
    <citation type="journal article" date="2020" name="Stud. Mycol.">
        <title>101 Dothideomycetes genomes: a test case for predicting lifestyles and emergence of pathogens.</title>
        <authorList>
            <person name="Haridas S."/>
            <person name="Albert R."/>
            <person name="Binder M."/>
            <person name="Bloem J."/>
            <person name="Labutti K."/>
            <person name="Salamov A."/>
            <person name="Andreopoulos B."/>
            <person name="Baker S."/>
            <person name="Barry K."/>
            <person name="Bills G."/>
            <person name="Bluhm B."/>
            <person name="Cannon C."/>
            <person name="Castanera R."/>
            <person name="Culley D."/>
            <person name="Daum C."/>
            <person name="Ezra D."/>
            <person name="Gonzalez J."/>
            <person name="Henrissat B."/>
            <person name="Kuo A."/>
            <person name="Liang C."/>
            <person name="Lipzen A."/>
            <person name="Lutzoni F."/>
            <person name="Magnuson J."/>
            <person name="Mondo S."/>
            <person name="Nolan M."/>
            <person name="Ohm R."/>
            <person name="Pangilinan J."/>
            <person name="Park H.-J."/>
            <person name="Ramirez L."/>
            <person name="Alfaro M."/>
            <person name="Sun H."/>
            <person name="Tritt A."/>
            <person name="Yoshinaga Y."/>
            <person name="Zwiers L.-H."/>
            <person name="Turgeon B."/>
            <person name="Goodwin S."/>
            <person name="Spatafora J."/>
            <person name="Crous P."/>
            <person name="Grigoriev I."/>
        </authorList>
    </citation>
    <scope>NUCLEOTIDE SEQUENCE</scope>
    <source>
        <strain evidence="5">CBS 121410</strain>
    </source>
</reference>
<dbReference type="GO" id="GO:0005634">
    <property type="term" value="C:nucleus"/>
    <property type="evidence" value="ECO:0007669"/>
    <property type="project" value="UniProtKB-SubCell"/>
</dbReference>
<protein>
    <recommendedName>
        <fullName evidence="4">WHIM1 domain-containing protein</fullName>
    </recommendedName>
</protein>
<evidence type="ECO:0000256" key="2">
    <source>
        <dbReference type="ARBA" id="ARBA00023242"/>
    </source>
</evidence>
<proteinExistence type="predicted"/>
<evidence type="ECO:0000256" key="3">
    <source>
        <dbReference type="SAM" id="MobiDB-lite"/>
    </source>
</evidence>
<feature type="compositionally biased region" description="Low complexity" evidence="3">
    <location>
        <begin position="1"/>
        <end position="15"/>
    </location>
</feature>
<comment type="subcellular location">
    <subcellularLocation>
        <location evidence="1">Nucleus</location>
    </subcellularLocation>
</comment>
<evidence type="ECO:0000256" key="1">
    <source>
        <dbReference type="ARBA" id="ARBA00004123"/>
    </source>
</evidence>
<feature type="compositionally biased region" description="Basic and acidic residues" evidence="3">
    <location>
        <begin position="479"/>
        <end position="490"/>
    </location>
</feature>
<sequence>MSDSDLSSALSSPPATDDEAAVGPLDKFFKKKPAKQSSTTMAPASPPVKRKRAESPPHEEVLADNPDIAFIVMFRSRFADAFPPKLAHLGPQDIERGVVDTLPSPQVESLLCALLGLVLNRKKPVENGHYSRAMEEAVQTQKNQWPHSWNMVNPLHGGKSFNNMTPQERLNLLKTLIMWSLSTSDAVSTIIKESYKQSRRDDDLNQPLSVQPWGQDGDKRRYWLVEGKDDTNFRLYRESNPVLKRNTWWSIAGTIDELRAVAQRLADDGNGASRKLSERIMAAVPRFEATEDKRKRREYRQSRKAQFMRPEPGFPSLYEGRTRGKKLRYTYSDDEDDASDATSTRRSTRHSGRATPADPSKPVVTSSGRQVRSRFGGTYGETLLSGQAADAEHEERGRTATNGWSRGKRKHIEGYNSLDDMEDESEASLSGHEWDGGDDEEDVVRAGDDEDEDMAESDEASDDNAEPASLVVKLKYGKVTHEQDEQKEPSSDINPAPDQVPTEEQPAESGATDPTEAKTEPEIKPQPGSPKAGGEGTALTNGSVEKPDAHHPTTDVPPVSPSMHTQTPAPCYASTIEKMEQSID</sequence>
<dbReference type="PANTHER" id="PTHR42107:SF1">
    <property type="entry name" value="WHIM1 DOMAIN-CONTAINING PROTEIN"/>
    <property type="match status" value="1"/>
</dbReference>
<feature type="compositionally biased region" description="Acidic residues" evidence="3">
    <location>
        <begin position="436"/>
        <end position="465"/>
    </location>
</feature>
<feature type="region of interest" description="Disordered" evidence="3">
    <location>
        <begin position="1"/>
        <end position="61"/>
    </location>
</feature>
<dbReference type="InterPro" id="IPR028942">
    <property type="entry name" value="WHIM1_dom"/>
</dbReference>
<name>A0A9P4LY91_9PEZI</name>
<dbReference type="OrthoDB" id="349045at2759"/>
<dbReference type="Proteomes" id="UP000799776">
    <property type="component" value="Unassembled WGS sequence"/>
</dbReference>
<feature type="region of interest" description="Disordered" evidence="3">
    <location>
        <begin position="289"/>
        <end position="584"/>
    </location>
</feature>
<dbReference type="EMBL" id="ML978722">
    <property type="protein sequence ID" value="KAF2086881.1"/>
    <property type="molecule type" value="Genomic_DNA"/>
</dbReference>
<organism evidence="5 6">
    <name type="scientific">Saccharata proteae CBS 121410</name>
    <dbReference type="NCBI Taxonomy" id="1314787"/>
    <lineage>
        <taxon>Eukaryota</taxon>
        <taxon>Fungi</taxon>
        <taxon>Dikarya</taxon>
        <taxon>Ascomycota</taxon>
        <taxon>Pezizomycotina</taxon>
        <taxon>Dothideomycetes</taxon>
        <taxon>Dothideomycetes incertae sedis</taxon>
        <taxon>Botryosphaeriales</taxon>
        <taxon>Saccharataceae</taxon>
        <taxon>Saccharata</taxon>
    </lineage>
</organism>
<dbReference type="AlphaFoldDB" id="A0A9P4LY91"/>
<gene>
    <name evidence="5" type="ORF">K490DRAFT_74087</name>
</gene>
<keyword evidence="6" id="KW-1185">Reference proteome</keyword>
<feature type="domain" description="WHIM1" evidence="4">
    <location>
        <begin position="148"/>
        <end position="187"/>
    </location>
</feature>
<evidence type="ECO:0000313" key="6">
    <source>
        <dbReference type="Proteomes" id="UP000799776"/>
    </source>
</evidence>
<accession>A0A9P4LY91</accession>
<comment type="caution">
    <text evidence="5">The sequence shown here is derived from an EMBL/GenBank/DDBJ whole genome shotgun (WGS) entry which is preliminary data.</text>
</comment>
<evidence type="ECO:0000259" key="4">
    <source>
        <dbReference type="Pfam" id="PF15612"/>
    </source>
</evidence>
<dbReference type="Pfam" id="PF15612">
    <property type="entry name" value="WHIM1"/>
    <property type="match status" value="1"/>
</dbReference>
<dbReference type="PANTHER" id="PTHR42107">
    <property type="entry name" value="YALI0D24453P"/>
    <property type="match status" value="1"/>
</dbReference>